<feature type="signal peptide" evidence="3">
    <location>
        <begin position="1"/>
        <end position="18"/>
    </location>
</feature>
<feature type="domain" description="CBM1" evidence="4">
    <location>
        <begin position="18"/>
        <end position="54"/>
    </location>
</feature>
<dbReference type="GO" id="GO:0005576">
    <property type="term" value="C:extracellular region"/>
    <property type="evidence" value="ECO:0007669"/>
    <property type="project" value="InterPro"/>
</dbReference>
<dbReference type="AlphaFoldDB" id="A0A439D479"/>
<gene>
    <name evidence="5" type="ORF">EKO27_g5917</name>
</gene>
<dbReference type="SMART" id="SM00236">
    <property type="entry name" value="fCBD"/>
    <property type="match status" value="1"/>
</dbReference>
<dbReference type="PROSITE" id="PS51164">
    <property type="entry name" value="CBM1_2"/>
    <property type="match status" value="1"/>
</dbReference>
<feature type="chain" id="PRO_5019333039" description="CBM1 domain-containing protein" evidence="3">
    <location>
        <begin position="19"/>
        <end position="255"/>
    </location>
</feature>
<organism evidence="5 6">
    <name type="scientific">Xylaria grammica</name>
    <dbReference type="NCBI Taxonomy" id="363999"/>
    <lineage>
        <taxon>Eukaryota</taxon>
        <taxon>Fungi</taxon>
        <taxon>Dikarya</taxon>
        <taxon>Ascomycota</taxon>
        <taxon>Pezizomycotina</taxon>
        <taxon>Sordariomycetes</taxon>
        <taxon>Xylariomycetidae</taxon>
        <taxon>Xylariales</taxon>
        <taxon>Xylariaceae</taxon>
        <taxon>Xylaria</taxon>
    </lineage>
</organism>
<dbReference type="SUPFAM" id="SSF57180">
    <property type="entry name" value="Cellulose-binding domain"/>
    <property type="match status" value="1"/>
</dbReference>
<sequence>MLSGVVTAVSLFGGAAIAQQGAWGQCGGINWDGPNTCVSGYVCSVLNEYYSQCIPGTATTSSASSTTTARTTTGASTTLSTVTTGTATTTTAGSGTYPTTLQSGYYWVRAVASPNFHSYLQAAPTATPSPGPGDAYLRSEKNAGQFNIIDEQLVYNPGSSGGEPLYMWVEDAADKTQRTLQTWFNATENPYGAFAFQGDTLTWAVEDIARPNAAAWLVCGDAGQLYINTGAYAYDTPSGCADQTIHSYGGSTADV</sequence>
<accession>A0A439D479</accession>
<dbReference type="Pfam" id="PF00734">
    <property type="entry name" value="CBM_1"/>
    <property type="match status" value="1"/>
</dbReference>
<comment type="caution">
    <text evidence="5">The sequence shown here is derived from an EMBL/GenBank/DDBJ whole genome shotgun (WGS) entry which is preliminary data.</text>
</comment>
<evidence type="ECO:0000256" key="2">
    <source>
        <dbReference type="SAM" id="MobiDB-lite"/>
    </source>
</evidence>
<proteinExistence type="predicted"/>
<dbReference type="Proteomes" id="UP000286045">
    <property type="component" value="Unassembled WGS sequence"/>
</dbReference>
<dbReference type="GO" id="GO:0005975">
    <property type="term" value="P:carbohydrate metabolic process"/>
    <property type="evidence" value="ECO:0007669"/>
    <property type="project" value="InterPro"/>
</dbReference>
<dbReference type="STRING" id="363999.A0A439D479"/>
<evidence type="ECO:0000256" key="3">
    <source>
        <dbReference type="SAM" id="SignalP"/>
    </source>
</evidence>
<name>A0A439D479_9PEZI</name>
<keyword evidence="6" id="KW-1185">Reference proteome</keyword>
<dbReference type="EMBL" id="RYZI01000164">
    <property type="protein sequence ID" value="RWA09207.1"/>
    <property type="molecule type" value="Genomic_DNA"/>
</dbReference>
<keyword evidence="1 3" id="KW-0732">Signal</keyword>
<evidence type="ECO:0000313" key="5">
    <source>
        <dbReference type="EMBL" id="RWA09207.1"/>
    </source>
</evidence>
<evidence type="ECO:0000313" key="6">
    <source>
        <dbReference type="Proteomes" id="UP000286045"/>
    </source>
</evidence>
<reference evidence="5 6" key="1">
    <citation type="submission" date="2018-12" db="EMBL/GenBank/DDBJ databases">
        <title>Draft genome sequence of Xylaria grammica IHI A82.</title>
        <authorList>
            <person name="Buettner E."/>
            <person name="Kellner H."/>
        </authorList>
    </citation>
    <scope>NUCLEOTIDE SEQUENCE [LARGE SCALE GENOMIC DNA]</scope>
    <source>
        <strain evidence="5 6">IHI A82</strain>
    </source>
</reference>
<evidence type="ECO:0000259" key="4">
    <source>
        <dbReference type="PROSITE" id="PS51164"/>
    </source>
</evidence>
<dbReference type="InterPro" id="IPR000254">
    <property type="entry name" value="CBD"/>
</dbReference>
<dbReference type="GO" id="GO:0030248">
    <property type="term" value="F:cellulose binding"/>
    <property type="evidence" value="ECO:0007669"/>
    <property type="project" value="InterPro"/>
</dbReference>
<protein>
    <recommendedName>
        <fullName evidence="4">CBM1 domain-containing protein</fullName>
    </recommendedName>
</protein>
<feature type="region of interest" description="Disordered" evidence="2">
    <location>
        <begin position="58"/>
        <end position="78"/>
    </location>
</feature>
<dbReference type="PROSITE" id="PS00562">
    <property type="entry name" value="CBM1_1"/>
    <property type="match status" value="1"/>
</dbReference>
<evidence type="ECO:0000256" key="1">
    <source>
        <dbReference type="ARBA" id="ARBA00022729"/>
    </source>
</evidence>
<dbReference type="InterPro" id="IPR035971">
    <property type="entry name" value="CBD_sf"/>
</dbReference>